<sequence>MLVKNLVAFTFCKDHQMQSLMICQTLREDGIDAATSQTTEN</sequence>
<evidence type="ECO:0000313" key="2">
    <source>
        <dbReference type="Proteomes" id="UP001458946"/>
    </source>
</evidence>
<organism evidence="1 2">
    <name type="scientific">Deinococcus xinjiangensis</name>
    <dbReference type="NCBI Taxonomy" id="457454"/>
    <lineage>
        <taxon>Bacteria</taxon>
        <taxon>Thermotogati</taxon>
        <taxon>Deinococcota</taxon>
        <taxon>Deinococci</taxon>
        <taxon>Deinococcales</taxon>
        <taxon>Deinococcaceae</taxon>
        <taxon>Deinococcus</taxon>
    </lineage>
</organism>
<dbReference type="EMBL" id="BAABRN010000050">
    <property type="protein sequence ID" value="GAA5503439.1"/>
    <property type="molecule type" value="Genomic_DNA"/>
</dbReference>
<name>A0ABP9VDX3_9DEIO</name>
<protein>
    <submittedName>
        <fullName evidence="1">Uncharacterized protein</fullName>
    </submittedName>
</protein>
<accession>A0ABP9VDX3</accession>
<evidence type="ECO:0000313" key="1">
    <source>
        <dbReference type="EMBL" id="GAA5503439.1"/>
    </source>
</evidence>
<proteinExistence type="predicted"/>
<comment type="caution">
    <text evidence="1">The sequence shown here is derived from an EMBL/GenBank/DDBJ whole genome shotgun (WGS) entry which is preliminary data.</text>
</comment>
<gene>
    <name evidence="1" type="ORF">Dxin01_03197</name>
</gene>
<reference evidence="1 2" key="1">
    <citation type="submission" date="2024-02" db="EMBL/GenBank/DDBJ databases">
        <title>Deinococcus xinjiangensis NBRC 107630.</title>
        <authorList>
            <person name="Ichikawa N."/>
            <person name="Katano-Makiyama Y."/>
            <person name="Hidaka K."/>
        </authorList>
    </citation>
    <scope>NUCLEOTIDE SEQUENCE [LARGE SCALE GENOMIC DNA]</scope>
    <source>
        <strain evidence="1 2">NBRC 107630</strain>
    </source>
</reference>
<keyword evidence="2" id="KW-1185">Reference proteome</keyword>
<dbReference type="Proteomes" id="UP001458946">
    <property type="component" value="Unassembled WGS sequence"/>
</dbReference>